<keyword evidence="5 6" id="KW-0539">Nucleus</keyword>
<dbReference type="PRINTS" id="PR00053">
    <property type="entry name" value="FORKHEAD"/>
</dbReference>
<dbReference type="SUPFAM" id="SSF46785">
    <property type="entry name" value="Winged helix' DNA-binding domain"/>
    <property type="match status" value="1"/>
</dbReference>
<feature type="region of interest" description="Disordered" evidence="7">
    <location>
        <begin position="28"/>
        <end position="55"/>
    </location>
</feature>
<dbReference type="OrthoDB" id="5954824at2759"/>
<dbReference type="PANTHER" id="PTHR46078:SF2">
    <property type="entry name" value="FORK-HEAD DOMAIN-CONTAINING PROTEIN"/>
    <property type="match status" value="1"/>
</dbReference>
<sequence length="758" mass="83283">MAKHALLPASDEPLQIFQDDFFDASAVPMTSHAPMPAPGRSHRRPLGSTHSNQVFFEPPQAPFPFTYSPNKPHTAPPRNPLGPSHANKLDAMPMAPPAGRAAATDSLQKKPYLSNFKTAAAQKAPIDVNFGPGKENYFPQIFPAPTTFDFPIDNHFMKPNGKRMLMEAAPIAAEHPRPAKMVKTEEEKTIPPHDSFPVIVDDGTKPPHSYAQLIGMAILRSPNRRLTLAQIYKWISDTYSHYRTVENGWQNSIRHNLSLHKNFIKVIRPKDDPGKGNYWALQPGTEFHYMKEKPTRKTAPTAENLPVMSTRLEPSRPVVAPTTSQEPTLPPPMPTSHVTMPPQSTSQVFMSMPPEPSSDATILLSDAAGPEEPKDKDKADENELPREPGLYSPHVQSSPPVARRTEARSGTPPPNAPQPTSSALRSHKRKFASMDDSGYISSIESSVLRPNQQPFLLTSEADRPRMKCKGRARAEEEIRRLRNSSPMSPAKNRTYSAYGPVSSSPLRRNPGNQMLPPSTPGMKLRRPPRVPPSVSPNTSLRLHRESVSNMLQSPQRRFGLEEDFIPFSPAFNLDNFEDLSGFTDFEVFNDVSAVAEGAISMTSLMQDGSPIKRTAKRARLDRSASTSALVEPSKSGTKWSEILGTAQEPSFAQFLDTPSKAFEGLDTITHDLFQQSPSKPQTVNYGNLGVPSLPATTSWACAPINPHEFDNNTEFSADNADAGLDILQGFKRIGSAPGASPSKHTSKPSLARSSSTTF</sequence>
<dbReference type="EMBL" id="KL647645">
    <property type="protein sequence ID" value="KEY74142.1"/>
    <property type="molecule type" value="Genomic_DNA"/>
</dbReference>
<evidence type="ECO:0000256" key="3">
    <source>
        <dbReference type="ARBA" id="ARBA00023125"/>
    </source>
</evidence>
<dbReference type="InterPro" id="IPR018122">
    <property type="entry name" value="TF_fork_head_CS_1"/>
</dbReference>
<comment type="subcellular location">
    <subcellularLocation>
        <location evidence="1 6">Nucleus</location>
    </subcellularLocation>
</comment>
<keyword evidence="10" id="KW-1185">Reference proteome</keyword>
<protein>
    <recommendedName>
        <fullName evidence="8">Fork-head domain-containing protein</fullName>
    </recommendedName>
</protein>
<proteinExistence type="predicted"/>
<accession>A0A084B9B3</accession>
<dbReference type="AlphaFoldDB" id="A0A084B9B3"/>
<dbReference type="Pfam" id="PF00250">
    <property type="entry name" value="Forkhead"/>
    <property type="match status" value="1"/>
</dbReference>
<dbReference type="PANTHER" id="PTHR46078">
    <property type="entry name" value="FORKHEAD BOX PROTEIN J2 FAMILY MEMBER"/>
    <property type="match status" value="1"/>
</dbReference>
<dbReference type="InterPro" id="IPR030456">
    <property type="entry name" value="TF_fork_head_CS_2"/>
</dbReference>
<keyword evidence="2" id="KW-0805">Transcription regulation</keyword>
<evidence type="ECO:0000256" key="4">
    <source>
        <dbReference type="ARBA" id="ARBA00023163"/>
    </source>
</evidence>
<dbReference type="InterPro" id="IPR036388">
    <property type="entry name" value="WH-like_DNA-bd_sf"/>
</dbReference>
<dbReference type="PROSITE" id="PS50039">
    <property type="entry name" value="FORK_HEAD_3"/>
    <property type="match status" value="1"/>
</dbReference>
<dbReference type="Gene3D" id="1.10.10.10">
    <property type="entry name" value="Winged helix-like DNA-binding domain superfamily/Winged helix DNA-binding domain"/>
    <property type="match status" value="1"/>
</dbReference>
<feature type="region of interest" description="Disordered" evidence="7">
    <location>
        <begin position="293"/>
        <end position="437"/>
    </location>
</feature>
<keyword evidence="3 6" id="KW-0238">DNA-binding</keyword>
<evidence type="ECO:0000313" key="9">
    <source>
        <dbReference type="EMBL" id="KEY74142.1"/>
    </source>
</evidence>
<evidence type="ECO:0000259" key="8">
    <source>
        <dbReference type="PROSITE" id="PS50039"/>
    </source>
</evidence>
<keyword evidence="4" id="KW-0804">Transcription</keyword>
<feature type="DNA-binding region" description="Fork-head" evidence="6">
    <location>
        <begin position="205"/>
        <end position="300"/>
    </location>
</feature>
<dbReference type="HOGENOM" id="CLU_012536_0_0_1"/>
<dbReference type="GO" id="GO:0005634">
    <property type="term" value="C:nucleus"/>
    <property type="evidence" value="ECO:0007669"/>
    <property type="project" value="UniProtKB-SubCell"/>
</dbReference>
<evidence type="ECO:0000256" key="6">
    <source>
        <dbReference type="PROSITE-ProRule" id="PRU00089"/>
    </source>
</evidence>
<dbReference type="GO" id="GO:0000978">
    <property type="term" value="F:RNA polymerase II cis-regulatory region sequence-specific DNA binding"/>
    <property type="evidence" value="ECO:0007669"/>
    <property type="project" value="TreeGrafter"/>
</dbReference>
<gene>
    <name evidence="9" type="ORF">S7711_00302</name>
</gene>
<evidence type="ECO:0000256" key="5">
    <source>
        <dbReference type="ARBA" id="ARBA00023242"/>
    </source>
</evidence>
<feature type="region of interest" description="Disordered" evidence="7">
    <location>
        <begin position="454"/>
        <end position="543"/>
    </location>
</feature>
<dbReference type="CDD" id="cd00059">
    <property type="entry name" value="FH_FOX"/>
    <property type="match status" value="1"/>
</dbReference>
<dbReference type="FunFam" id="1.10.10.10:FF:000260">
    <property type="entry name" value="Forkhead transcription factor (Sep1)"/>
    <property type="match status" value="1"/>
</dbReference>
<name>A0A084B9B3_STACB</name>
<feature type="compositionally biased region" description="Polar residues" evidence="7">
    <location>
        <begin position="336"/>
        <end position="349"/>
    </location>
</feature>
<dbReference type="GO" id="GO:0001228">
    <property type="term" value="F:DNA-binding transcription activator activity, RNA polymerase II-specific"/>
    <property type="evidence" value="ECO:0007669"/>
    <property type="project" value="UniProtKB-ARBA"/>
</dbReference>
<evidence type="ECO:0000256" key="7">
    <source>
        <dbReference type="SAM" id="MobiDB-lite"/>
    </source>
</evidence>
<feature type="region of interest" description="Disordered" evidence="7">
    <location>
        <begin position="733"/>
        <end position="758"/>
    </location>
</feature>
<reference evidence="9 10" key="1">
    <citation type="journal article" date="2014" name="BMC Genomics">
        <title>Comparative genome sequencing reveals chemotype-specific gene clusters in the toxigenic black mold Stachybotrys.</title>
        <authorList>
            <person name="Semeiks J."/>
            <person name="Borek D."/>
            <person name="Otwinowski Z."/>
            <person name="Grishin N.V."/>
        </authorList>
    </citation>
    <scope>NUCLEOTIDE SEQUENCE [LARGE SCALE GENOMIC DNA]</scope>
    <source>
        <strain evidence="10">CBS 109288 / IBT 7711</strain>
    </source>
</reference>
<dbReference type="InterPro" id="IPR036390">
    <property type="entry name" value="WH_DNA-bd_sf"/>
</dbReference>
<feature type="compositionally biased region" description="Polar residues" evidence="7">
    <location>
        <begin position="747"/>
        <end position="758"/>
    </location>
</feature>
<evidence type="ECO:0000256" key="2">
    <source>
        <dbReference type="ARBA" id="ARBA00023015"/>
    </source>
</evidence>
<feature type="compositionally biased region" description="Polar residues" evidence="7">
    <location>
        <begin position="483"/>
        <end position="516"/>
    </location>
</feature>
<feature type="domain" description="Fork-head" evidence="8">
    <location>
        <begin position="205"/>
        <end position="300"/>
    </location>
</feature>
<dbReference type="PROSITE" id="PS00658">
    <property type="entry name" value="FORK_HEAD_2"/>
    <property type="match status" value="1"/>
</dbReference>
<dbReference type="SMART" id="SM00339">
    <property type="entry name" value="FH"/>
    <property type="match status" value="1"/>
</dbReference>
<evidence type="ECO:0000256" key="1">
    <source>
        <dbReference type="ARBA" id="ARBA00004123"/>
    </source>
</evidence>
<dbReference type="Proteomes" id="UP000028045">
    <property type="component" value="Unassembled WGS sequence"/>
</dbReference>
<evidence type="ECO:0000313" key="10">
    <source>
        <dbReference type="Proteomes" id="UP000028045"/>
    </source>
</evidence>
<dbReference type="InterPro" id="IPR045912">
    <property type="entry name" value="FOXJ2/3-like"/>
</dbReference>
<dbReference type="PROSITE" id="PS00657">
    <property type="entry name" value="FORK_HEAD_1"/>
    <property type="match status" value="1"/>
</dbReference>
<organism evidence="9 10">
    <name type="scientific">Stachybotrys chartarum (strain CBS 109288 / IBT 7711)</name>
    <name type="common">Toxic black mold</name>
    <name type="synonym">Stilbospora chartarum</name>
    <dbReference type="NCBI Taxonomy" id="1280523"/>
    <lineage>
        <taxon>Eukaryota</taxon>
        <taxon>Fungi</taxon>
        <taxon>Dikarya</taxon>
        <taxon>Ascomycota</taxon>
        <taxon>Pezizomycotina</taxon>
        <taxon>Sordariomycetes</taxon>
        <taxon>Hypocreomycetidae</taxon>
        <taxon>Hypocreales</taxon>
        <taxon>Stachybotryaceae</taxon>
        <taxon>Stachybotrys</taxon>
    </lineage>
</organism>
<feature type="compositionally biased region" description="Basic and acidic residues" evidence="7">
    <location>
        <begin position="371"/>
        <end position="386"/>
    </location>
</feature>
<dbReference type="InterPro" id="IPR001766">
    <property type="entry name" value="Fork_head_dom"/>
</dbReference>